<dbReference type="PANTHER" id="PTHR32009:SF155">
    <property type="entry name" value="DISEASE RESISTANCE PROTEIN (TIR-NBS-LRR CLASS)"/>
    <property type="match status" value="1"/>
</dbReference>
<comment type="caution">
    <text evidence="3">The sequence shown here is derived from an EMBL/GenBank/DDBJ whole genome shotgun (WGS) entry which is preliminary data.</text>
</comment>
<dbReference type="InterPro" id="IPR000157">
    <property type="entry name" value="TIR_dom"/>
</dbReference>
<dbReference type="Gene3D" id="3.40.50.10140">
    <property type="entry name" value="Toll/interleukin-1 receptor homology (TIR) domain"/>
    <property type="match status" value="1"/>
</dbReference>
<dbReference type="GO" id="GO:0007165">
    <property type="term" value="P:signal transduction"/>
    <property type="evidence" value="ECO:0007669"/>
    <property type="project" value="InterPro"/>
</dbReference>
<sequence length="171" mass="19783">MANQLVPSSSFSTTPSWTYDVFLSFRGEDTRTNFTDHLYHALVRHGINTFIDHRELRSGEEISPSLLKAIQESRISVIIFSKNYASSRWCLDELVHILECRKSKGQMTRPIFYKVDPSDVRHQRNSYGTAFADHSRKYENNLEKVQRWRTALTKAANLKGATLNEGGYVYF</sequence>
<dbReference type="PANTHER" id="PTHR32009">
    <property type="entry name" value="TMV RESISTANCE PROTEIN N-LIKE"/>
    <property type="match status" value="1"/>
</dbReference>
<dbReference type="AlphaFoldDB" id="A0A5N5I8D6"/>
<dbReference type="SUPFAM" id="SSF52200">
    <property type="entry name" value="Toll/Interleukin receptor TIR domain"/>
    <property type="match status" value="1"/>
</dbReference>
<proteinExistence type="predicted"/>
<dbReference type="PROSITE" id="PS50104">
    <property type="entry name" value="TIR"/>
    <property type="match status" value="1"/>
</dbReference>
<keyword evidence="1" id="KW-0520">NAD</keyword>
<evidence type="ECO:0000313" key="4">
    <source>
        <dbReference type="Proteomes" id="UP000327157"/>
    </source>
</evidence>
<reference evidence="3 4" key="2">
    <citation type="submission" date="2019-11" db="EMBL/GenBank/DDBJ databases">
        <title>A de novo genome assembly of a pear dwarfing rootstock.</title>
        <authorList>
            <person name="Wang F."/>
            <person name="Wang J."/>
            <person name="Li S."/>
            <person name="Zhang Y."/>
            <person name="Fang M."/>
            <person name="Ma L."/>
            <person name="Zhao Y."/>
            <person name="Jiang S."/>
        </authorList>
    </citation>
    <scope>NUCLEOTIDE SEQUENCE [LARGE SCALE GENOMIC DNA]</scope>
    <source>
        <strain evidence="3">S2</strain>
        <tissue evidence="3">Leaf</tissue>
    </source>
</reference>
<dbReference type="InterPro" id="IPR035897">
    <property type="entry name" value="Toll_tir_struct_dom_sf"/>
</dbReference>
<feature type="domain" description="TIR" evidence="2">
    <location>
        <begin position="17"/>
        <end position="171"/>
    </location>
</feature>
<dbReference type="Proteomes" id="UP000327157">
    <property type="component" value="Unassembled WGS sequence"/>
</dbReference>
<organism evidence="3 4">
    <name type="scientific">Pyrus ussuriensis x Pyrus communis</name>
    <dbReference type="NCBI Taxonomy" id="2448454"/>
    <lineage>
        <taxon>Eukaryota</taxon>
        <taxon>Viridiplantae</taxon>
        <taxon>Streptophyta</taxon>
        <taxon>Embryophyta</taxon>
        <taxon>Tracheophyta</taxon>
        <taxon>Spermatophyta</taxon>
        <taxon>Magnoliopsida</taxon>
        <taxon>eudicotyledons</taxon>
        <taxon>Gunneridae</taxon>
        <taxon>Pentapetalae</taxon>
        <taxon>rosids</taxon>
        <taxon>fabids</taxon>
        <taxon>Rosales</taxon>
        <taxon>Rosaceae</taxon>
        <taxon>Amygdaloideae</taxon>
        <taxon>Maleae</taxon>
        <taxon>Pyrus</taxon>
    </lineage>
</organism>
<dbReference type="OrthoDB" id="1905256at2759"/>
<dbReference type="Pfam" id="PF01582">
    <property type="entry name" value="TIR"/>
    <property type="match status" value="1"/>
</dbReference>
<evidence type="ECO:0000259" key="2">
    <source>
        <dbReference type="PROSITE" id="PS50104"/>
    </source>
</evidence>
<accession>A0A5N5I8D6</accession>
<gene>
    <name evidence="3" type="ORF">D8674_036572</name>
</gene>
<name>A0A5N5I8D6_9ROSA</name>
<dbReference type="FunFam" id="3.40.50.10140:FF:000007">
    <property type="entry name" value="Disease resistance protein (TIR-NBS-LRR class)"/>
    <property type="match status" value="1"/>
</dbReference>
<evidence type="ECO:0000313" key="3">
    <source>
        <dbReference type="EMBL" id="KAB2633930.1"/>
    </source>
</evidence>
<dbReference type="SMART" id="SM00255">
    <property type="entry name" value="TIR"/>
    <property type="match status" value="1"/>
</dbReference>
<dbReference type="EMBL" id="SMOL01000109">
    <property type="protein sequence ID" value="KAB2633930.1"/>
    <property type="molecule type" value="Genomic_DNA"/>
</dbReference>
<evidence type="ECO:0000256" key="1">
    <source>
        <dbReference type="ARBA" id="ARBA00023027"/>
    </source>
</evidence>
<reference evidence="3 4" key="1">
    <citation type="submission" date="2019-09" db="EMBL/GenBank/DDBJ databases">
        <authorList>
            <person name="Ou C."/>
        </authorList>
    </citation>
    <scope>NUCLEOTIDE SEQUENCE [LARGE SCALE GENOMIC DNA]</scope>
    <source>
        <strain evidence="3">S2</strain>
        <tissue evidence="3">Leaf</tissue>
    </source>
</reference>
<keyword evidence="4" id="KW-1185">Reference proteome</keyword>
<protein>
    <submittedName>
        <fullName evidence="3">TMV resistance protein N-like</fullName>
    </submittedName>
</protein>